<evidence type="ECO:0000256" key="12">
    <source>
        <dbReference type="ARBA" id="ARBA00032593"/>
    </source>
</evidence>
<accession>A0A6B1G4K1</accession>
<evidence type="ECO:0000256" key="7">
    <source>
        <dbReference type="ARBA" id="ARBA00023015"/>
    </source>
</evidence>
<comment type="subcellular location">
    <subcellularLocation>
        <location evidence="1">Cytoplasm</location>
    </subcellularLocation>
</comment>
<gene>
    <name evidence="15" type="ORF">F4148_19750</name>
</gene>
<dbReference type="SMART" id="SM00529">
    <property type="entry name" value="HTH_DTXR"/>
    <property type="match status" value="1"/>
</dbReference>
<keyword evidence="8" id="KW-0238">DNA-binding</keyword>
<evidence type="ECO:0000256" key="5">
    <source>
        <dbReference type="ARBA" id="ARBA00022491"/>
    </source>
</evidence>
<dbReference type="InterPro" id="IPR038157">
    <property type="entry name" value="FeoA_core_dom"/>
</dbReference>
<evidence type="ECO:0000256" key="6">
    <source>
        <dbReference type="ARBA" id="ARBA00023004"/>
    </source>
</evidence>
<protein>
    <recommendedName>
        <fullName evidence="12">Manganese transport regulator</fullName>
    </recommendedName>
</protein>
<sequence>MTKNYSSEISNPLSSNHEDYLKAIYILESRGEQVTNSVLSEYIGFTPASATNMVKKLAQMDLVIYRPHQAVALTPTGRRVALEILRHHRLLELFLHKTLDIPWDSVHEEAERLEHVISEALEDAIAASLGYPKVDPHGDPIPSKNGEVSHTPGHPLSQSEAGRAYRLVRVLSQEKERLAYLGELGLHLNVEVFLREQAPFDGPVLVEVAGEEHALAADMAALLQVVPASAE</sequence>
<evidence type="ECO:0000256" key="11">
    <source>
        <dbReference type="ARBA" id="ARBA00023211"/>
    </source>
</evidence>
<dbReference type="PANTHER" id="PTHR33238:SF11">
    <property type="entry name" value="TRANSCRIPTIONAL REGULATOR MNTR"/>
    <property type="match status" value="1"/>
</dbReference>
<name>A0A6B1G4K1_9CHLR</name>
<dbReference type="PROSITE" id="PS50944">
    <property type="entry name" value="HTH_DTXR"/>
    <property type="match status" value="1"/>
</dbReference>
<dbReference type="Gene3D" id="1.10.60.10">
    <property type="entry name" value="Iron dependent repressor, metal binding and dimerisation domain"/>
    <property type="match status" value="1"/>
</dbReference>
<evidence type="ECO:0000313" key="15">
    <source>
        <dbReference type="EMBL" id="MYH63879.1"/>
    </source>
</evidence>
<dbReference type="PANTHER" id="PTHR33238">
    <property type="entry name" value="IRON (METAL) DEPENDENT REPRESSOR, DTXR FAMILY"/>
    <property type="match status" value="1"/>
</dbReference>
<dbReference type="EMBL" id="VYDA01000698">
    <property type="protein sequence ID" value="MYH63879.1"/>
    <property type="molecule type" value="Genomic_DNA"/>
</dbReference>
<evidence type="ECO:0000256" key="4">
    <source>
        <dbReference type="ARBA" id="ARBA00022490"/>
    </source>
</evidence>
<dbReference type="InterPro" id="IPR007167">
    <property type="entry name" value="Fe-transptr_FeoA-like"/>
</dbReference>
<evidence type="ECO:0000256" key="13">
    <source>
        <dbReference type="SAM" id="MobiDB-lite"/>
    </source>
</evidence>
<dbReference type="GO" id="GO:0046914">
    <property type="term" value="F:transition metal ion binding"/>
    <property type="evidence" value="ECO:0007669"/>
    <property type="project" value="InterPro"/>
</dbReference>
<dbReference type="GO" id="GO:0003677">
    <property type="term" value="F:DNA binding"/>
    <property type="evidence" value="ECO:0007669"/>
    <property type="project" value="UniProtKB-KW"/>
</dbReference>
<evidence type="ECO:0000256" key="9">
    <source>
        <dbReference type="ARBA" id="ARBA00023159"/>
    </source>
</evidence>
<dbReference type="Pfam" id="PF04023">
    <property type="entry name" value="FeoA"/>
    <property type="match status" value="1"/>
</dbReference>
<organism evidence="15">
    <name type="scientific">Caldilineaceae bacterium SB0675_bin_29</name>
    <dbReference type="NCBI Taxonomy" id="2605266"/>
    <lineage>
        <taxon>Bacteria</taxon>
        <taxon>Bacillati</taxon>
        <taxon>Chloroflexota</taxon>
        <taxon>Caldilineae</taxon>
        <taxon>Caldilineales</taxon>
        <taxon>Caldilineaceae</taxon>
    </lineage>
</organism>
<comment type="caution">
    <text evidence="15">The sequence shown here is derived from an EMBL/GenBank/DDBJ whole genome shotgun (WGS) entry which is preliminary data.</text>
</comment>
<dbReference type="InterPro" id="IPR036390">
    <property type="entry name" value="WH_DNA-bd_sf"/>
</dbReference>
<dbReference type="InterPro" id="IPR036421">
    <property type="entry name" value="Fe_dep_repressor_sf"/>
</dbReference>
<dbReference type="GO" id="GO:0046983">
    <property type="term" value="F:protein dimerization activity"/>
    <property type="evidence" value="ECO:0007669"/>
    <property type="project" value="InterPro"/>
</dbReference>
<evidence type="ECO:0000256" key="2">
    <source>
        <dbReference type="ARBA" id="ARBA00007871"/>
    </source>
</evidence>
<dbReference type="InterPro" id="IPR022689">
    <property type="entry name" value="Iron_dep_repressor"/>
</dbReference>
<keyword evidence="4" id="KW-0963">Cytoplasm</keyword>
<keyword evidence="11" id="KW-0464">Manganese</keyword>
<dbReference type="InterPro" id="IPR036388">
    <property type="entry name" value="WH-like_DNA-bd_sf"/>
</dbReference>
<feature type="domain" description="HTH dtxR-type" evidence="14">
    <location>
        <begin position="13"/>
        <end position="74"/>
    </location>
</feature>
<reference evidence="15" key="1">
    <citation type="submission" date="2019-09" db="EMBL/GenBank/DDBJ databases">
        <title>Characterisation of the sponge microbiome using genome-centric metagenomics.</title>
        <authorList>
            <person name="Engelberts J.P."/>
            <person name="Robbins S.J."/>
            <person name="De Goeij J.M."/>
            <person name="Aranda M."/>
            <person name="Bell S.C."/>
            <person name="Webster N.S."/>
        </authorList>
    </citation>
    <scope>NUCLEOTIDE SEQUENCE</scope>
    <source>
        <strain evidence="15">SB0675_bin_29</strain>
    </source>
</reference>
<dbReference type="Pfam" id="PF01325">
    <property type="entry name" value="Fe_dep_repress"/>
    <property type="match status" value="1"/>
</dbReference>
<dbReference type="Pfam" id="PF02742">
    <property type="entry name" value="Fe_dep_repr_C"/>
    <property type="match status" value="1"/>
</dbReference>
<dbReference type="InterPro" id="IPR022687">
    <property type="entry name" value="HTH_DTXR"/>
</dbReference>
<dbReference type="SUPFAM" id="SSF47979">
    <property type="entry name" value="Iron-dependent repressor protein, dimerization domain"/>
    <property type="match status" value="1"/>
</dbReference>
<keyword evidence="7" id="KW-0805">Transcription regulation</keyword>
<keyword evidence="10" id="KW-0804">Transcription</keyword>
<dbReference type="InterPro" id="IPR050536">
    <property type="entry name" value="DtxR_MntR_Metal-Reg"/>
</dbReference>
<dbReference type="SUPFAM" id="SSF50037">
    <property type="entry name" value="C-terminal domain of transcriptional repressors"/>
    <property type="match status" value="1"/>
</dbReference>
<dbReference type="SUPFAM" id="SSF46785">
    <property type="entry name" value="Winged helix' DNA-binding domain"/>
    <property type="match status" value="1"/>
</dbReference>
<evidence type="ECO:0000256" key="10">
    <source>
        <dbReference type="ARBA" id="ARBA00023163"/>
    </source>
</evidence>
<dbReference type="AlphaFoldDB" id="A0A6B1G4K1"/>
<dbReference type="InterPro" id="IPR001367">
    <property type="entry name" value="Fe_dep_repressor"/>
</dbReference>
<keyword evidence="5" id="KW-0678">Repressor</keyword>
<dbReference type="Gene3D" id="1.10.10.10">
    <property type="entry name" value="Winged helix-like DNA-binding domain superfamily/Winged helix DNA-binding domain"/>
    <property type="match status" value="1"/>
</dbReference>
<proteinExistence type="inferred from homology"/>
<keyword evidence="6" id="KW-0408">Iron</keyword>
<dbReference type="GO" id="GO:0005737">
    <property type="term" value="C:cytoplasm"/>
    <property type="evidence" value="ECO:0007669"/>
    <property type="project" value="UniProtKB-SubCell"/>
</dbReference>
<evidence type="ECO:0000256" key="1">
    <source>
        <dbReference type="ARBA" id="ARBA00004496"/>
    </source>
</evidence>
<dbReference type="Gene3D" id="2.30.30.90">
    <property type="match status" value="1"/>
</dbReference>
<evidence type="ECO:0000256" key="3">
    <source>
        <dbReference type="ARBA" id="ARBA00011738"/>
    </source>
</evidence>
<evidence type="ECO:0000259" key="14">
    <source>
        <dbReference type="PROSITE" id="PS50944"/>
    </source>
</evidence>
<dbReference type="SMART" id="SM00899">
    <property type="entry name" value="FeoA"/>
    <property type="match status" value="1"/>
</dbReference>
<evidence type="ECO:0000256" key="8">
    <source>
        <dbReference type="ARBA" id="ARBA00023125"/>
    </source>
</evidence>
<keyword evidence="9" id="KW-0010">Activator</keyword>
<dbReference type="InterPro" id="IPR008988">
    <property type="entry name" value="Transcriptional_repressor_C"/>
</dbReference>
<dbReference type="GO" id="GO:0003700">
    <property type="term" value="F:DNA-binding transcription factor activity"/>
    <property type="evidence" value="ECO:0007669"/>
    <property type="project" value="InterPro"/>
</dbReference>
<comment type="similarity">
    <text evidence="2">Belongs to the DtxR/MntR family.</text>
</comment>
<comment type="subunit">
    <text evidence="3">Homodimer.</text>
</comment>
<feature type="region of interest" description="Disordered" evidence="13">
    <location>
        <begin position="137"/>
        <end position="157"/>
    </location>
</feature>